<evidence type="ECO:0000313" key="1">
    <source>
        <dbReference type="EMBL" id="CAD1821481.1"/>
    </source>
</evidence>
<gene>
    <name evidence="1" type="ORF">CB5_LOCUS4692</name>
</gene>
<dbReference type="Pfam" id="PF14223">
    <property type="entry name" value="Retrotran_gag_2"/>
    <property type="match status" value="1"/>
</dbReference>
<dbReference type="PANTHER" id="PTHR35317">
    <property type="entry name" value="OS04G0629600 PROTEIN"/>
    <property type="match status" value="1"/>
</dbReference>
<dbReference type="AlphaFoldDB" id="A0A6V7NSA4"/>
<sequence>MALNRMIQPQLPKFTGKNFDYWSIQIKCLFSSQKLWDIVKDGFKDVTDSEFEILTAAKKEALKDCRKKDRKALFFLYQAVDEAIFERLSNAKIAKEAWDMLERVIEVQIK</sequence>
<dbReference type="EMBL" id="LR862141">
    <property type="protein sequence ID" value="CAD1821481.1"/>
    <property type="molecule type" value="Genomic_DNA"/>
</dbReference>
<accession>A0A6V7NSA4</accession>
<name>A0A6V7NSA4_ANACO</name>
<protein>
    <recommendedName>
        <fullName evidence="2">DUF4219 domain-containing protein</fullName>
    </recommendedName>
</protein>
<dbReference type="PANTHER" id="PTHR35317:SF28">
    <property type="entry name" value="ZINC FINGER, CCHC-TYPE, RIBONUCLEASE H-LIKE DOMAIN, GAG-PRE-INTEGRASE DOMAIN PROTEIN-RELATED"/>
    <property type="match status" value="1"/>
</dbReference>
<organism evidence="1">
    <name type="scientific">Ananas comosus var. bracteatus</name>
    <name type="common">red pineapple</name>
    <dbReference type="NCBI Taxonomy" id="296719"/>
    <lineage>
        <taxon>Eukaryota</taxon>
        <taxon>Viridiplantae</taxon>
        <taxon>Streptophyta</taxon>
        <taxon>Embryophyta</taxon>
        <taxon>Tracheophyta</taxon>
        <taxon>Spermatophyta</taxon>
        <taxon>Magnoliopsida</taxon>
        <taxon>Liliopsida</taxon>
        <taxon>Poales</taxon>
        <taxon>Bromeliaceae</taxon>
        <taxon>Bromelioideae</taxon>
        <taxon>Ananas</taxon>
    </lineage>
</organism>
<reference evidence="1" key="1">
    <citation type="submission" date="2020-07" db="EMBL/GenBank/DDBJ databases">
        <authorList>
            <person name="Lin J."/>
        </authorList>
    </citation>
    <scope>NUCLEOTIDE SEQUENCE</scope>
</reference>
<evidence type="ECO:0008006" key="2">
    <source>
        <dbReference type="Google" id="ProtNLM"/>
    </source>
</evidence>
<proteinExistence type="predicted"/>